<evidence type="ECO:0000313" key="1">
    <source>
        <dbReference type="EMBL" id="CAN72137.1"/>
    </source>
</evidence>
<accession>A5B9Y4</accession>
<proteinExistence type="predicted"/>
<name>A5B9Y4_VITVI</name>
<gene>
    <name evidence="1" type="ORF">VITISV_017104</name>
</gene>
<sequence>MSKGLRQDDSFPHFLLIIAADVLSKMVVRAEDKGFLQGFLVGNPNWMGIGGGIKDHFDTVLRAFSKQVSVRFDIEVEILALLEGLL</sequence>
<protein>
    <submittedName>
        <fullName evidence="1">Uncharacterized protein</fullName>
    </submittedName>
</protein>
<organism evidence="1">
    <name type="scientific">Vitis vinifera</name>
    <name type="common">Grape</name>
    <dbReference type="NCBI Taxonomy" id="29760"/>
    <lineage>
        <taxon>Eukaryota</taxon>
        <taxon>Viridiplantae</taxon>
        <taxon>Streptophyta</taxon>
        <taxon>Embryophyta</taxon>
        <taxon>Tracheophyta</taxon>
        <taxon>Spermatophyta</taxon>
        <taxon>Magnoliopsida</taxon>
        <taxon>eudicotyledons</taxon>
        <taxon>Gunneridae</taxon>
        <taxon>Pentapetalae</taxon>
        <taxon>rosids</taxon>
        <taxon>Vitales</taxon>
        <taxon>Vitaceae</taxon>
        <taxon>Viteae</taxon>
        <taxon>Vitis</taxon>
    </lineage>
</organism>
<reference evidence="1" key="1">
    <citation type="journal article" date="2007" name="PLoS ONE">
        <title>The first genome sequence of an elite grapevine cultivar (Pinot noir Vitis vinifera L.): coping with a highly heterozygous genome.</title>
        <authorList>
            <person name="Velasco R."/>
            <person name="Zharkikh A."/>
            <person name="Troggio M."/>
            <person name="Cartwright D.A."/>
            <person name="Cestaro A."/>
            <person name="Pruss D."/>
            <person name="Pindo M."/>
            <person name="FitzGerald L.M."/>
            <person name="Vezzulli S."/>
            <person name="Reid J."/>
            <person name="Malacarne G."/>
            <person name="Iliev D."/>
            <person name="Coppola G."/>
            <person name="Wardell B."/>
            <person name="Micheletti D."/>
            <person name="Macalma T."/>
            <person name="Facci M."/>
            <person name="Mitchell J.T."/>
            <person name="Perazzolli M."/>
            <person name="Eldredge G."/>
            <person name="Gatto P."/>
            <person name="Oyzerski R."/>
            <person name="Moretto M."/>
            <person name="Gutin N."/>
            <person name="Stefanini M."/>
            <person name="Chen Y."/>
            <person name="Segala C."/>
            <person name="Davenport C."/>
            <person name="Dematte L."/>
            <person name="Mraz A."/>
            <person name="Battilana J."/>
            <person name="Stormo K."/>
            <person name="Costa F."/>
            <person name="Tao Q."/>
            <person name="Si-Ammour A."/>
            <person name="Harkins T."/>
            <person name="Lackey A."/>
            <person name="Perbost C."/>
            <person name="Taillon B."/>
            <person name="Stella A."/>
            <person name="Solovyev V."/>
            <person name="Fawcett J.A."/>
            <person name="Sterck L."/>
            <person name="Vandepoele K."/>
            <person name="Grando S.M."/>
            <person name="Toppo S."/>
            <person name="Moser C."/>
            <person name="Lanchbury J."/>
            <person name="Bogden R."/>
            <person name="Skolnick M."/>
            <person name="Sgaramella V."/>
            <person name="Bhatnagar S.K."/>
            <person name="Fontana P."/>
            <person name="Gutin A."/>
            <person name="Van de Peer Y."/>
            <person name="Salamini F."/>
            <person name="Viola R."/>
        </authorList>
    </citation>
    <scope>NUCLEOTIDE SEQUENCE</scope>
</reference>
<dbReference type="AlphaFoldDB" id="A5B9Y4"/>
<dbReference type="EMBL" id="AM451778">
    <property type="protein sequence ID" value="CAN72137.1"/>
    <property type="molecule type" value="Genomic_DNA"/>
</dbReference>